<evidence type="ECO:0000256" key="1">
    <source>
        <dbReference type="SAM" id="MobiDB-lite"/>
    </source>
</evidence>
<feature type="region of interest" description="Disordered" evidence="1">
    <location>
        <begin position="1"/>
        <end position="23"/>
    </location>
</feature>
<proteinExistence type="predicted"/>
<dbReference type="InParanoid" id="A0A6J3DD84"/>
<evidence type="ECO:0000313" key="2">
    <source>
        <dbReference type="Proteomes" id="UP000504639"/>
    </source>
</evidence>
<sequence>MLPKTEPNRGDPAIATAPGDTKRYRYIKLQNGLHALLISDINNVEEEFAEEESSAESEIETDDNNDSGTDSEDDRENSDNKDDEKVKPEESPSDSDMEVEGLAVEEAWTEPTGKKEDDESTEKMVYIYATDFNSFGVANPAQLGKLPQ</sequence>
<evidence type="ECO:0000313" key="3">
    <source>
        <dbReference type="RefSeq" id="XP_032048125.1"/>
    </source>
</evidence>
<dbReference type="AlphaFoldDB" id="A0A6J3DD84"/>
<gene>
    <name evidence="3" type="primary">LOC116491875</name>
</gene>
<feature type="compositionally biased region" description="Basic and acidic residues" evidence="1">
    <location>
        <begin position="77"/>
        <end position="90"/>
    </location>
</feature>
<dbReference type="RefSeq" id="XP_032048125.1">
    <property type="nucleotide sequence ID" value="XM_032192234.1"/>
</dbReference>
<feature type="region of interest" description="Disordered" evidence="1">
    <location>
        <begin position="47"/>
        <end position="121"/>
    </location>
</feature>
<keyword evidence="2" id="KW-1185">Reference proteome</keyword>
<organism evidence="2 3">
    <name type="scientific">Aythya fuligula</name>
    <name type="common">Tufted duck</name>
    <name type="synonym">Anas fuligula</name>
    <dbReference type="NCBI Taxonomy" id="219594"/>
    <lineage>
        <taxon>Eukaryota</taxon>
        <taxon>Metazoa</taxon>
        <taxon>Chordata</taxon>
        <taxon>Craniata</taxon>
        <taxon>Vertebrata</taxon>
        <taxon>Euteleostomi</taxon>
        <taxon>Archelosauria</taxon>
        <taxon>Archosauria</taxon>
        <taxon>Dinosauria</taxon>
        <taxon>Saurischia</taxon>
        <taxon>Theropoda</taxon>
        <taxon>Coelurosauria</taxon>
        <taxon>Aves</taxon>
        <taxon>Neognathae</taxon>
        <taxon>Galloanserae</taxon>
        <taxon>Anseriformes</taxon>
        <taxon>Anatidae</taxon>
        <taxon>Aythyinae</taxon>
        <taxon>Aythya</taxon>
    </lineage>
</organism>
<dbReference type="Proteomes" id="UP000504639">
    <property type="component" value="Chromosome 8"/>
</dbReference>
<dbReference type="KEGG" id="aful:116491875"/>
<reference evidence="3" key="1">
    <citation type="submission" date="2025-08" db="UniProtKB">
        <authorList>
            <consortium name="RefSeq"/>
        </authorList>
    </citation>
    <scope>IDENTIFICATION</scope>
    <source>
        <tissue evidence="3">Lung</tissue>
    </source>
</reference>
<name>A0A6J3DD84_AYTFU</name>
<feature type="compositionally biased region" description="Acidic residues" evidence="1">
    <location>
        <begin position="47"/>
        <end position="76"/>
    </location>
</feature>
<dbReference type="GeneID" id="116491875"/>
<protein>
    <submittedName>
        <fullName evidence="3">Nardilysin-like</fullName>
    </submittedName>
</protein>
<accession>A0A6J3DD84</accession>